<evidence type="ECO:0000313" key="13">
    <source>
        <dbReference type="Proteomes" id="UP001183246"/>
    </source>
</evidence>
<evidence type="ECO:0000256" key="9">
    <source>
        <dbReference type="SAM" id="Coils"/>
    </source>
</evidence>
<dbReference type="Pfam" id="PF07730">
    <property type="entry name" value="HisKA_3"/>
    <property type="match status" value="1"/>
</dbReference>
<keyword evidence="6 12" id="KW-0418">Kinase</keyword>
<keyword evidence="13" id="KW-1185">Reference proteome</keyword>
<evidence type="ECO:0000256" key="2">
    <source>
        <dbReference type="ARBA" id="ARBA00012438"/>
    </source>
</evidence>
<dbReference type="CDD" id="cd16917">
    <property type="entry name" value="HATPase_UhpB-NarQ-NarX-like"/>
    <property type="match status" value="1"/>
</dbReference>
<dbReference type="GO" id="GO:0016301">
    <property type="term" value="F:kinase activity"/>
    <property type="evidence" value="ECO:0007669"/>
    <property type="project" value="UniProtKB-KW"/>
</dbReference>
<feature type="transmembrane region" description="Helical" evidence="10">
    <location>
        <begin position="118"/>
        <end position="138"/>
    </location>
</feature>
<dbReference type="RefSeq" id="WP_311706901.1">
    <property type="nucleotide sequence ID" value="NZ_JAVREL010000016.1"/>
</dbReference>
<name>A0ABU2MVV4_9ACTN</name>
<dbReference type="InterPro" id="IPR050482">
    <property type="entry name" value="Sensor_HK_TwoCompSys"/>
</dbReference>
<dbReference type="PANTHER" id="PTHR24421">
    <property type="entry name" value="NITRATE/NITRITE SENSOR PROTEIN NARX-RELATED"/>
    <property type="match status" value="1"/>
</dbReference>
<evidence type="ECO:0000256" key="8">
    <source>
        <dbReference type="ARBA" id="ARBA00023012"/>
    </source>
</evidence>
<evidence type="ECO:0000256" key="3">
    <source>
        <dbReference type="ARBA" id="ARBA00022553"/>
    </source>
</evidence>
<reference evidence="13" key="1">
    <citation type="submission" date="2023-07" db="EMBL/GenBank/DDBJ databases">
        <title>30 novel species of actinomycetes from the DSMZ collection.</title>
        <authorList>
            <person name="Nouioui I."/>
        </authorList>
    </citation>
    <scope>NUCLEOTIDE SEQUENCE [LARGE SCALE GENOMIC DNA]</scope>
    <source>
        <strain evidence="13">DSM 44938</strain>
    </source>
</reference>
<keyword evidence="5" id="KW-0547">Nucleotide-binding</keyword>
<proteinExistence type="predicted"/>
<dbReference type="EC" id="2.7.13.3" evidence="2"/>
<keyword evidence="4" id="KW-0808">Transferase</keyword>
<protein>
    <recommendedName>
        <fullName evidence="2">histidine kinase</fullName>
        <ecNumber evidence="2">2.7.13.3</ecNumber>
    </recommendedName>
</protein>
<keyword evidence="10" id="KW-0812">Transmembrane</keyword>
<organism evidence="12 13">
    <name type="scientific">Streptomyces litchfieldiae</name>
    <dbReference type="NCBI Taxonomy" id="3075543"/>
    <lineage>
        <taxon>Bacteria</taxon>
        <taxon>Bacillati</taxon>
        <taxon>Actinomycetota</taxon>
        <taxon>Actinomycetes</taxon>
        <taxon>Kitasatosporales</taxon>
        <taxon>Streptomycetaceae</taxon>
        <taxon>Streptomyces</taxon>
    </lineage>
</organism>
<dbReference type="PANTHER" id="PTHR24421:SF10">
    <property type="entry name" value="NITRATE_NITRITE SENSOR PROTEIN NARQ"/>
    <property type="match status" value="1"/>
</dbReference>
<evidence type="ECO:0000256" key="1">
    <source>
        <dbReference type="ARBA" id="ARBA00000085"/>
    </source>
</evidence>
<comment type="catalytic activity">
    <reaction evidence="1">
        <text>ATP + protein L-histidine = ADP + protein N-phospho-L-histidine.</text>
        <dbReference type="EC" id="2.7.13.3"/>
    </reaction>
</comment>
<dbReference type="EMBL" id="JAVREL010000016">
    <property type="protein sequence ID" value="MDT0345767.1"/>
    <property type="molecule type" value="Genomic_DNA"/>
</dbReference>
<evidence type="ECO:0000313" key="12">
    <source>
        <dbReference type="EMBL" id="MDT0345767.1"/>
    </source>
</evidence>
<keyword evidence="8" id="KW-0902">Two-component regulatory system</keyword>
<evidence type="ECO:0000256" key="6">
    <source>
        <dbReference type="ARBA" id="ARBA00022777"/>
    </source>
</evidence>
<dbReference type="Proteomes" id="UP001183246">
    <property type="component" value="Unassembled WGS sequence"/>
</dbReference>
<feature type="transmembrane region" description="Helical" evidence="10">
    <location>
        <begin position="32"/>
        <end position="47"/>
    </location>
</feature>
<keyword evidence="9" id="KW-0175">Coiled coil</keyword>
<dbReference type="Gene3D" id="3.30.565.10">
    <property type="entry name" value="Histidine kinase-like ATPase, C-terminal domain"/>
    <property type="match status" value="1"/>
</dbReference>
<evidence type="ECO:0000259" key="11">
    <source>
        <dbReference type="Pfam" id="PF07730"/>
    </source>
</evidence>
<evidence type="ECO:0000256" key="10">
    <source>
        <dbReference type="SAM" id="Phobius"/>
    </source>
</evidence>
<feature type="domain" description="Signal transduction histidine kinase subgroup 3 dimerisation and phosphoacceptor" evidence="11">
    <location>
        <begin position="162"/>
        <end position="226"/>
    </location>
</feature>
<keyword evidence="3" id="KW-0597">Phosphoprotein</keyword>
<feature type="transmembrane region" description="Helical" evidence="10">
    <location>
        <begin position="368"/>
        <end position="388"/>
    </location>
</feature>
<keyword evidence="7" id="KW-0067">ATP-binding</keyword>
<sequence>MRPSARPLLAAAVVAADTAILAAARPNGLPAWALGAFALAATLIVAAERRGPLAAFGATVLLLSPVTGAGFALLLWTGYRAGHAITSRATAARTVGIAAGGLAAQAAAHGIAPRTLLFLAWFELVFVVLPLLSGRYLAQHRRLVETLLQERRLLAERERLRERLRIARDMHDSLGRRLSLVSIQAAALEVSDRLPPRERETTRQLAAAAREAMAELHELVGALRSGETTFGPEAIERLVGDFRAAAVEVAFRREGTPVELPDATWEAAYRVVEEGLTNAAKHAPGRPVTVRMAWERDALLLTIVNPAGPPAAGRPGGGHGLAGLRERARAVGGFVDHGPVAEGFRLLAMLPAAPAAPRPPAPAAARRLWLAAATGVLAFGVLPASLLLGGR</sequence>
<keyword evidence="10" id="KW-1133">Transmembrane helix</keyword>
<feature type="transmembrane region" description="Helical" evidence="10">
    <location>
        <begin position="54"/>
        <end position="76"/>
    </location>
</feature>
<evidence type="ECO:0000256" key="7">
    <source>
        <dbReference type="ARBA" id="ARBA00022840"/>
    </source>
</evidence>
<dbReference type="Gene3D" id="1.20.5.1930">
    <property type="match status" value="1"/>
</dbReference>
<evidence type="ECO:0000256" key="4">
    <source>
        <dbReference type="ARBA" id="ARBA00022679"/>
    </source>
</evidence>
<keyword evidence="10" id="KW-0472">Membrane</keyword>
<evidence type="ECO:0000256" key="5">
    <source>
        <dbReference type="ARBA" id="ARBA00022741"/>
    </source>
</evidence>
<dbReference type="SUPFAM" id="SSF55874">
    <property type="entry name" value="ATPase domain of HSP90 chaperone/DNA topoisomerase II/histidine kinase"/>
    <property type="match status" value="1"/>
</dbReference>
<accession>A0ABU2MVV4</accession>
<dbReference type="InterPro" id="IPR011712">
    <property type="entry name" value="Sig_transdc_His_kin_sub3_dim/P"/>
</dbReference>
<dbReference type="InterPro" id="IPR036890">
    <property type="entry name" value="HATPase_C_sf"/>
</dbReference>
<gene>
    <name evidence="12" type="ORF">RM590_24705</name>
</gene>
<comment type="caution">
    <text evidence="12">The sequence shown here is derived from an EMBL/GenBank/DDBJ whole genome shotgun (WGS) entry which is preliminary data.</text>
</comment>
<feature type="coiled-coil region" evidence="9">
    <location>
        <begin position="137"/>
        <end position="170"/>
    </location>
</feature>